<evidence type="ECO:0000256" key="6">
    <source>
        <dbReference type="ARBA" id="ARBA00022918"/>
    </source>
</evidence>
<evidence type="ECO:0000256" key="4">
    <source>
        <dbReference type="ARBA" id="ARBA00022723"/>
    </source>
</evidence>
<dbReference type="InterPro" id="IPR051083">
    <property type="entry name" value="GrpII_Intron_Splice-Mob/Def"/>
</dbReference>
<keyword evidence="6 11" id="KW-0695">RNA-directed DNA polymerase</keyword>
<dbReference type="Proteomes" id="UP001629230">
    <property type="component" value="Unassembled WGS sequence"/>
</dbReference>
<keyword evidence="4" id="KW-0479">Metal-binding</keyword>
<dbReference type="RefSeq" id="WP_408181835.1">
    <property type="nucleotide sequence ID" value="NZ_JAQQEZ010000056.1"/>
</dbReference>
<gene>
    <name evidence="11" type="ORF">PQR57_40670</name>
</gene>
<feature type="domain" description="Reverse transcriptase" evidence="10">
    <location>
        <begin position="32"/>
        <end position="260"/>
    </location>
</feature>
<dbReference type="EMBL" id="JAQQEZ010000056">
    <property type="protein sequence ID" value="MFM0007256.1"/>
    <property type="molecule type" value="Genomic_DNA"/>
</dbReference>
<reference evidence="11 12" key="1">
    <citation type="journal article" date="2024" name="Chem. Sci.">
        <title>Discovery of megapolipeptins by genome mining of a Burkholderiales bacteria collection.</title>
        <authorList>
            <person name="Paulo B.S."/>
            <person name="Recchia M.J.J."/>
            <person name="Lee S."/>
            <person name="Fergusson C.H."/>
            <person name="Romanowski S.B."/>
            <person name="Hernandez A."/>
            <person name="Krull N."/>
            <person name="Liu D.Y."/>
            <person name="Cavanagh H."/>
            <person name="Bos A."/>
            <person name="Gray C.A."/>
            <person name="Murphy B.T."/>
            <person name="Linington R.G."/>
            <person name="Eustaquio A.S."/>
        </authorList>
    </citation>
    <scope>NUCLEOTIDE SEQUENCE [LARGE SCALE GENOMIC DNA]</scope>
    <source>
        <strain evidence="11 12">RL17-350-BIC-A</strain>
    </source>
</reference>
<evidence type="ECO:0000259" key="10">
    <source>
        <dbReference type="PROSITE" id="PS50878"/>
    </source>
</evidence>
<evidence type="ECO:0000256" key="2">
    <source>
        <dbReference type="ARBA" id="ARBA00022679"/>
    </source>
</evidence>
<keyword evidence="3" id="KW-0548">Nucleotidyltransferase</keyword>
<dbReference type="PRINTS" id="PR00866">
    <property type="entry name" value="RNADNAPOLMS"/>
</dbReference>
<comment type="catalytic activity">
    <reaction evidence="9">
        <text>DNA(n) + a 2'-deoxyribonucleoside 5'-triphosphate = DNA(n+1) + diphosphate</text>
        <dbReference type="Rhea" id="RHEA:22508"/>
        <dbReference type="Rhea" id="RHEA-COMP:17339"/>
        <dbReference type="Rhea" id="RHEA-COMP:17340"/>
        <dbReference type="ChEBI" id="CHEBI:33019"/>
        <dbReference type="ChEBI" id="CHEBI:61560"/>
        <dbReference type="ChEBI" id="CHEBI:173112"/>
        <dbReference type="EC" id="2.7.7.49"/>
    </reaction>
</comment>
<proteinExistence type="inferred from homology"/>
<evidence type="ECO:0000313" key="11">
    <source>
        <dbReference type="EMBL" id="MFM0007256.1"/>
    </source>
</evidence>
<protein>
    <recommendedName>
        <fullName evidence="1">RNA-directed DNA polymerase</fullName>
        <ecNumber evidence="1">2.7.7.49</ecNumber>
    </recommendedName>
</protein>
<evidence type="ECO:0000256" key="7">
    <source>
        <dbReference type="ARBA" id="ARBA00023118"/>
    </source>
</evidence>
<dbReference type="CDD" id="cd03487">
    <property type="entry name" value="RT_Bac_retron_II"/>
    <property type="match status" value="1"/>
</dbReference>
<dbReference type="PANTHER" id="PTHR34047">
    <property type="entry name" value="NUCLEAR INTRON MATURASE 1, MITOCHONDRIAL-RELATED"/>
    <property type="match status" value="1"/>
</dbReference>
<accession>A0ABW9B507</accession>
<dbReference type="PANTHER" id="PTHR34047:SF7">
    <property type="entry name" value="RNA-DIRECTED DNA POLYMERASE"/>
    <property type="match status" value="1"/>
</dbReference>
<dbReference type="SUPFAM" id="SSF56672">
    <property type="entry name" value="DNA/RNA polymerases"/>
    <property type="match status" value="1"/>
</dbReference>
<keyword evidence="2" id="KW-0808">Transferase</keyword>
<dbReference type="InterPro" id="IPR000477">
    <property type="entry name" value="RT_dom"/>
</dbReference>
<name>A0ABW9B507_9BURK</name>
<dbReference type="InterPro" id="IPR000123">
    <property type="entry name" value="Reverse_transcriptase_msDNA"/>
</dbReference>
<evidence type="ECO:0000256" key="3">
    <source>
        <dbReference type="ARBA" id="ARBA00022695"/>
    </source>
</evidence>
<evidence type="ECO:0000256" key="5">
    <source>
        <dbReference type="ARBA" id="ARBA00022842"/>
    </source>
</evidence>
<dbReference type="GO" id="GO:0003964">
    <property type="term" value="F:RNA-directed DNA polymerase activity"/>
    <property type="evidence" value="ECO:0007669"/>
    <property type="project" value="UniProtKB-KW"/>
</dbReference>
<sequence>METWSLDSPVKVAAGSISSIDNLCDALDITRSELDVALNLPDGEKYEQKDTPKKDGTKRVIFNPDFRLRRIQRRINKRIFSNGSAVRWPSYVFGSIPNSIGPNGEIVEKDYVACARKHCGSKRILNIDIKNFFENIHQRYVEEIFENFFKYPSDVSKILAELCCYRSHVVQGALTSSYIASLCLYDIEEDVAGRLIRKNLVYTRLVDDITISSKISDYNFDYARQIVEGMLLKKELPINSSKTRVQYISTAPLMVHGLRVAFSEPRLPSDEVRRIRSAVKNIETLAQECSYRTSHPYRHDFNRCMGRVNKLSRVGHRQHANLVGRMKKILPLPSKKDIERTTKIVERLTSDFATKKDTYWYWKRFYLAHERLNVLQRSFPSIAGILRKKLKYLRSTYE</sequence>
<dbReference type="InterPro" id="IPR043502">
    <property type="entry name" value="DNA/RNA_pol_sf"/>
</dbReference>
<dbReference type="Pfam" id="PF00078">
    <property type="entry name" value="RVT_1"/>
    <property type="match status" value="1"/>
</dbReference>
<evidence type="ECO:0000256" key="9">
    <source>
        <dbReference type="ARBA" id="ARBA00048173"/>
    </source>
</evidence>
<keyword evidence="12" id="KW-1185">Reference proteome</keyword>
<keyword evidence="5" id="KW-0460">Magnesium</keyword>
<evidence type="ECO:0000256" key="8">
    <source>
        <dbReference type="ARBA" id="ARBA00034120"/>
    </source>
</evidence>
<comment type="similarity">
    <text evidence="8">Belongs to the bacterial reverse transcriptase family.</text>
</comment>
<keyword evidence="7" id="KW-0051">Antiviral defense</keyword>
<organism evidence="11 12">
    <name type="scientific">Paraburkholderia dipogonis</name>
    <dbReference type="NCBI Taxonomy" id="1211383"/>
    <lineage>
        <taxon>Bacteria</taxon>
        <taxon>Pseudomonadati</taxon>
        <taxon>Pseudomonadota</taxon>
        <taxon>Betaproteobacteria</taxon>
        <taxon>Burkholderiales</taxon>
        <taxon>Burkholderiaceae</taxon>
        <taxon>Paraburkholderia</taxon>
    </lineage>
</organism>
<dbReference type="PROSITE" id="PS50878">
    <property type="entry name" value="RT_POL"/>
    <property type="match status" value="1"/>
</dbReference>
<dbReference type="EC" id="2.7.7.49" evidence="1"/>
<evidence type="ECO:0000313" key="12">
    <source>
        <dbReference type="Proteomes" id="UP001629230"/>
    </source>
</evidence>
<evidence type="ECO:0000256" key="1">
    <source>
        <dbReference type="ARBA" id="ARBA00012493"/>
    </source>
</evidence>
<comment type="caution">
    <text evidence="11">The sequence shown here is derived from an EMBL/GenBank/DDBJ whole genome shotgun (WGS) entry which is preliminary data.</text>
</comment>